<gene>
    <name evidence="7" type="ORF">FBZ87_11682</name>
    <name evidence="6" type="ORF">FBZ88_109109</name>
    <name evidence="5" type="ORF">FBZ89_1106</name>
</gene>
<keyword evidence="2" id="KW-0812">Transmembrane</keyword>
<name>A0A560F9R5_9PROT</name>
<evidence type="ECO:0000313" key="6">
    <source>
        <dbReference type="EMBL" id="TWB25712.1"/>
    </source>
</evidence>
<evidence type="ECO:0000313" key="10">
    <source>
        <dbReference type="Proteomes" id="UP000320516"/>
    </source>
</evidence>
<comment type="caution">
    <text evidence="5">The sequence shown here is derived from an EMBL/GenBank/DDBJ whole genome shotgun (WGS) entry which is preliminary data.</text>
</comment>
<evidence type="ECO:0000256" key="2">
    <source>
        <dbReference type="SAM" id="Phobius"/>
    </source>
</evidence>
<evidence type="ECO:0000259" key="3">
    <source>
        <dbReference type="Pfam" id="PF25917"/>
    </source>
</evidence>
<evidence type="ECO:0000313" key="7">
    <source>
        <dbReference type="EMBL" id="TWB66118.1"/>
    </source>
</evidence>
<feature type="coiled-coil region" evidence="1">
    <location>
        <begin position="112"/>
        <end position="149"/>
    </location>
</feature>
<dbReference type="Pfam" id="PF25954">
    <property type="entry name" value="Beta-barrel_RND_2"/>
    <property type="match status" value="1"/>
</dbReference>
<reference evidence="8 9" key="1">
    <citation type="submission" date="2019-06" db="EMBL/GenBank/DDBJ databases">
        <title>Genomic Encyclopedia of Type Strains, Phase IV (KMG-V): Genome sequencing to study the core and pangenomes of soil and plant-associated prokaryotes.</title>
        <authorList>
            <person name="Whitman W."/>
        </authorList>
    </citation>
    <scope>NUCLEOTIDE SEQUENCE [LARGE SCALE GENOMIC DNA]</scope>
    <source>
        <strain evidence="6 8">BR 11865</strain>
        <strain evidence="5 9">BR 11880</strain>
        <strain evidence="7 10">BR 12005</strain>
    </source>
</reference>
<organism evidence="5 9">
    <name type="scientific">Nitrospirillum amazonense</name>
    <dbReference type="NCBI Taxonomy" id="28077"/>
    <lineage>
        <taxon>Bacteria</taxon>
        <taxon>Pseudomonadati</taxon>
        <taxon>Pseudomonadota</taxon>
        <taxon>Alphaproteobacteria</taxon>
        <taxon>Rhodospirillales</taxon>
        <taxon>Azospirillaceae</taxon>
        <taxon>Nitrospirillum</taxon>
    </lineage>
</organism>
<evidence type="ECO:0000313" key="9">
    <source>
        <dbReference type="Proteomes" id="UP000319859"/>
    </source>
</evidence>
<keyword evidence="2" id="KW-0472">Membrane</keyword>
<dbReference type="AlphaFoldDB" id="A0A560F9R5"/>
<dbReference type="EMBL" id="VITN01000010">
    <property type="protein sequence ID" value="TWB18361.1"/>
    <property type="molecule type" value="Genomic_DNA"/>
</dbReference>
<dbReference type="InterPro" id="IPR058792">
    <property type="entry name" value="Beta-barrel_RND_2"/>
</dbReference>
<dbReference type="Gene3D" id="2.40.30.170">
    <property type="match status" value="1"/>
</dbReference>
<feature type="coiled-coil region" evidence="1">
    <location>
        <begin position="188"/>
        <end position="222"/>
    </location>
</feature>
<evidence type="ECO:0000313" key="8">
    <source>
        <dbReference type="Proteomes" id="UP000316545"/>
    </source>
</evidence>
<dbReference type="Gene3D" id="1.10.287.470">
    <property type="entry name" value="Helix hairpin bin"/>
    <property type="match status" value="1"/>
</dbReference>
<dbReference type="RefSeq" id="WP_145613704.1">
    <property type="nucleotide sequence ID" value="NZ_VITN01000010.1"/>
</dbReference>
<feature type="transmembrane region" description="Helical" evidence="2">
    <location>
        <begin position="20"/>
        <end position="41"/>
    </location>
</feature>
<dbReference type="PANTHER" id="PTHR30386:SF24">
    <property type="entry name" value="MULTIDRUG RESISTANCE EFFLUX PUMP"/>
    <property type="match status" value="1"/>
</dbReference>
<dbReference type="Gene3D" id="2.40.50.100">
    <property type="match status" value="1"/>
</dbReference>
<protein>
    <submittedName>
        <fullName evidence="5">Membrane fusion protein (Multidrug efflux system)</fullName>
    </submittedName>
</protein>
<dbReference type="GO" id="GO:0055085">
    <property type="term" value="P:transmembrane transport"/>
    <property type="evidence" value="ECO:0007669"/>
    <property type="project" value="InterPro"/>
</dbReference>
<dbReference type="OrthoDB" id="9811754at2"/>
<dbReference type="Proteomes" id="UP000319859">
    <property type="component" value="Unassembled WGS sequence"/>
</dbReference>
<evidence type="ECO:0000259" key="4">
    <source>
        <dbReference type="Pfam" id="PF25954"/>
    </source>
</evidence>
<keyword evidence="2" id="KW-1133">Transmembrane helix</keyword>
<feature type="domain" description="Multidrug resistance protein MdtA-like barrel-sandwich hybrid" evidence="3">
    <location>
        <begin position="64"/>
        <end position="254"/>
    </location>
</feature>
<evidence type="ECO:0000313" key="5">
    <source>
        <dbReference type="EMBL" id="TWB18361.1"/>
    </source>
</evidence>
<dbReference type="Proteomes" id="UP000316545">
    <property type="component" value="Unassembled WGS sequence"/>
</dbReference>
<evidence type="ECO:0000256" key="1">
    <source>
        <dbReference type="SAM" id="Coils"/>
    </source>
</evidence>
<dbReference type="Pfam" id="PF25917">
    <property type="entry name" value="BSH_RND"/>
    <property type="match status" value="1"/>
</dbReference>
<dbReference type="PANTHER" id="PTHR30386">
    <property type="entry name" value="MEMBRANE FUSION SUBUNIT OF EMRAB-TOLC MULTIDRUG EFFLUX PUMP"/>
    <property type="match status" value="1"/>
</dbReference>
<feature type="domain" description="CusB-like beta-barrel" evidence="4">
    <location>
        <begin position="264"/>
        <end position="305"/>
    </location>
</feature>
<dbReference type="EMBL" id="VITO01000009">
    <property type="protein sequence ID" value="TWB25712.1"/>
    <property type="molecule type" value="Genomic_DNA"/>
</dbReference>
<proteinExistence type="predicted"/>
<dbReference type="InterPro" id="IPR058625">
    <property type="entry name" value="MdtA-like_BSH"/>
</dbReference>
<keyword evidence="1" id="KW-0175">Coiled coil</keyword>
<sequence length="378" mass="39888">MAETAPGSPTPAPPPARRGGRFLSTILITTLVGAAGAGYAYHQVQGRYFQETDDAYVHADAIVISSKVAGYVAEVLVEDNAEVQAGQPLLRIDPRDYRAQVAQSQAQVAVAKANAENIRASMAEQIAAIERAQAQLDAAEARAIFDRSQIIRYEPLAKSGAEPAERLAQLRQTASASAADVTAQRAALSMAQRRSATLKTQLQQAMAQADAAQAQLDAAAVNLEATLIRAPAAGRVGDKTVMLGQLAQPGTRLLSIVPADKVDIEANFKETQIGLMRPGQPVKITVDALSGQELSGRVASIAPGTGAQFSLLPPQNATGNFTKIVQRVPVRIILEAGPETRQLLIPGLSVTATVDTRGAKDVPARIDREQRSAVRQGT</sequence>
<dbReference type="InterPro" id="IPR050739">
    <property type="entry name" value="MFP"/>
</dbReference>
<dbReference type="Proteomes" id="UP000320516">
    <property type="component" value="Unassembled WGS sequence"/>
</dbReference>
<keyword evidence="8" id="KW-1185">Reference proteome</keyword>
<accession>A0A560F9R5</accession>
<dbReference type="SUPFAM" id="SSF111369">
    <property type="entry name" value="HlyD-like secretion proteins"/>
    <property type="match status" value="2"/>
</dbReference>
<dbReference type="EMBL" id="VITV01000016">
    <property type="protein sequence ID" value="TWB66118.1"/>
    <property type="molecule type" value="Genomic_DNA"/>
</dbReference>